<evidence type="ECO:0000256" key="7">
    <source>
        <dbReference type="SAM" id="MobiDB-lite"/>
    </source>
</evidence>
<dbReference type="SUPFAM" id="SSF81324">
    <property type="entry name" value="Voltage-gated potassium channels"/>
    <property type="match status" value="1"/>
</dbReference>
<sequence length="845" mass="94393">MEFVRRSLQGEEGGFSVCSGGRDCDSDAGAKPVEIQPLRDDGHGSDSDAVEPAPQYASVEGPKDERPGLEGAERPSFLKKLSVLSDAELAAFGSMSPGGSSRDLGGGGDDKKKRARARASTNFRGKSMQEAMDEANRENATCQQCDESQVSFPTNLEGYFPVLDPYSSNRLVWDFSMLVLIMVITIVTPFELTFLEGAPWGKGFSGDDATGILFVFWLNRCSDACFLWDMVLAFQTSYFDGDRGEWETRKRVVATHYLKTWFLLDLLSLIPYGLLTDLNLGQAGFLRIIRLVRLMKLLRLVKQPRIMAKLKKYFTIPMKLQTLLKYFILLFVIIHWTACVLRLITSFALGDCHPADDDGTRCPRTYLSTSRRWEAGRVWPQYASAVLWALGALSGEAYGDANSEETVLNVVVLLLGIVVMAFLVGELANILGNFDPVGNAFSTTVDGLNSFLIENNFPNILRLKLREYIILSEPIYREKYYMELMEAMSPGLKQAVAQHRLSDTVRRINFFSYAMRRGCGIVVHATVSIAPLEASEPDDDGDAPPPRRAKIVALRKRGTLDVEYDGGETETHVPYERVVVGSVSSPTVNDEIQQLRTANFLFIKTRFITSFAMKLDSQLFMPLESIIDPHWSRIDSLYIIHTGKVAQFRRKRNIKWDIEVLNFGEALGEDIATLVVGSGRRRVRHYLAKAVNSVQTYRLDADDFLEIIRDENCKPLLKHVHVFGAWQIVRILVYAAGVTARRKGLTLRQFFLSFADFDDDAAPDDAADGGGGAPPAAAVPVYNRSWIERKLRDLDRLKAIGAIDDQERAAARKVALDRFALADDPNDPEFTSFLWNQAQSVAEAS</sequence>
<evidence type="ECO:0000256" key="6">
    <source>
        <dbReference type="ARBA" id="ARBA00023136"/>
    </source>
</evidence>
<feature type="transmembrane region" description="Helical" evidence="8">
    <location>
        <begin position="406"/>
        <end position="425"/>
    </location>
</feature>
<evidence type="ECO:0000259" key="9">
    <source>
        <dbReference type="PROSITE" id="PS50042"/>
    </source>
</evidence>
<dbReference type="InterPro" id="IPR014710">
    <property type="entry name" value="RmlC-like_jellyroll"/>
</dbReference>
<evidence type="ECO:0000256" key="3">
    <source>
        <dbReference type="ARBA" id="ARBA00022692"/>
    </source>
</evidence>
<dbReference type="PROSITE" id="PS50042">
    <property type="entry name" value="CNMP_BINDING_3"/>
    <property type="match status" value="1"/>
</dbReference>
<dbReference type="EMBL" id="JBBJCI010000126">
    <property type="protein sequence ID" value="KAK7247829.1"/>
    <property type="molecule type" value="Genomic_DNA"/>
</dbReference>
<dbReference type="Proteomes" id="UP001363151">
    <property type="component" value="Unassembled WGS sequence"/>
</dbReference>
<dbReference type="SUPFAM" id="SSF51206">
    <property type="entry name" value="cAMP-binding domain-like"/>
    <property type="match status" value="1"/>
</dbReference>
<dbReference type="Gene3D" id="1.10.287.70">
    <property type="match status" value="1"/>
</dbReference>
<dbReference type="InterPro" id="IPR005821">
    <property type="entry name" value="Ion_trans_dom"/>
</dbReference>
<organism evidence="10 11">
    <name type="scientific">Aureococcus anophagefferens</name>
    <name type="common">Harmful bloom alga</name>
    <dbReference type="NCBI Taxonomy" id="44056"/>
    <lineage>
        <taxon>Eukaryota</taxon>
        <taxon>Sar</taxon>
        <taxon>Stramenopiles</taxon>
        <taxon>Ochrophyta</taxon>
        <taxon>Pelagophyceae</taxon>
        <taxon>Pelagomonadales</taxon>
        <taxon>Pelagomonadaceae</taxon>
        <taxon>Aureococcus</taxon>
    </lineage>
</organism>
<comment type="caution">
    <text evidence="10">The sequence shown here is derived from an EMBL/GenBank/DDBJ whole genome shotgun (WGS) entry which is preliminary data.</text>
</comment>
<evidence type="ECO:0000256" key="8">
    <source>
        <dbReference type="SAM" id="Phobius"/>
    </source>
</evidence>
<evidence type="ECO:0000313" key="10">
    <source>
        <dbReference type="EMBL" id="KAK7247829.1"/>
    </source>
</evidence>
<feature type="domain" description="Cyclic nucleotide-binding" evidence="9">
    <location>
        <begin position="635"/>
        <end position="708"/>
    </location>
</feature>
<evidence type="ECO:0000256" key="5">
    <source>
        <dbReference type="ARBA" id="ARBA00023065"/>
    </source>
</evidence>
<accession>A0ABR1G4K5</accession>
<keyword evidence="2" id="KW-0813">Transport</keyword>
<dbReference type="PANTHER" id="PTHR45689:SF5">
    <property type="entry name" value="I[[H]] CHANNEL, ISOFORM E"/>
    <property type="match status" value="1"/>
</dbReference>
<keyword evidence="6 8" id="KW-0472">Membrane</keyword>
<comment type="subcellular location">
    <subcellularLocation>
        <location evidence="1">Membrane</location>
        <topology evidence="1">Multi-pass membrane protein</topology>
    </subcellularLocation>
</comment>
<reference evidence="10 11" key="1">
    <citation type="submission" date="2024-03" db="EMBL/GenBank/DDBJ databases">
        <title>Aureococcus anophagefferens CCMP1851 and Kratosvirus quantuckense: Draft genome of a second virus-susceptible host strain in the model system.</title>
        <authorList>
            <person name="Chase E."/>
            <person name="Truchon A.R."/>
            <person name="Schepens W."/>
            <person name="Wilhelm S.W."/>
        </authorList>
    </citation>
    <scope>NUCLEOTIDE SEQUENCE [LARGE SCALE GENOMIC DNA]</scope>
    <source>
        <strain evidence="10 11">CCMP1851</strain>
    </source>
</reference>
<feature type="transmembrane region" description="Helical" evidence="8">
    <location>
        <begin position="322"/>
        <end position="344"/>
    </location>
</feature>
<keyword evidence="4 8" id="KW-1133">Transmembrane helix</keyword>
<feature type="region of interest" description="Disordered" evidence="7">
    <location>
        <begin position="1"/>
        <end position="71"/>
    </location>
</feature>
<evidence type="ECO:0000256" key="2">
    <source>
        <dbReference type="ARBA" id="ARBA00022448"/>
    </source>
</evidence>
<evidence type="ECO:0000256" key="1">
    <source>
        <dbReference type="ARBA" id="ARBA00004141"/>
    </source>
</evidence>
<name>A0ABR1G4K5_AURAN</name>
<dbReference type="PANTHER" id="PTHR45689">
    <property type="entry name" value="I[[H]] CHANNEL, ISOFORM E"/>
    <property type="match status" value="1"/>
</dbReference>
<dbReference type="InterPro" id="IPR000595">
    <property type="entry name" value="cNMP-bd_dom"/>
</dbReference>
<feature type="transmembrane region" description="Helical" evidence="8">
    <location>
        <begin position="171"/>
        <end position="190"/>
    </location>
</feature>
<evidence type="ECO:0000256" key="4">
    <source>
        <dbReference type="ARBA" id="ARBA00022989"/>
    </source>
</evidence>
<keyword evidence="3 8" id="KW-0812">Transmembrane</keyword>
<gene>
    <name evidence="10" type="ORF">SO694_00121064</name>
</gene>
<feature type="region of interest" description="Disordered" evidence="7">
    <location>
        <begin position="92"/>
        <end position="128"/>
    </location>
</feature>
<dbReference type="Gene3D" id="2.60.120.10">
    <property type="entry name" value="Jelly Rolls"/>
    <property type="match status" value="1"/>
</dbReference>
<feature type="compositionally biased region" description="Basic and acidic residues" evidence="7">
    <location>
        <begin position="37"/>
        <end position="46"/>
    </location>
</feature>
<dbReference type="InterPro" id="IPR018490">
    <property type="entry name" value="cNMP-bd_dom_sf"/>
</dbReference>
<keyword evidence="11" id="KW-1185">Reference proteome</keyword>
<feature type="compositionally biased region" description="Basic and acidic residues" evidence="7">
    <location>
        <begin position="61"/>
        <end position="71"/>
    </location>
</feature>
<feature type="transmembrane region" description="Helical" evidence="8">
    <location>
        <begin position="379"/>
        <end position="399"/>
    </location>
</feature>
<dbReference type="Pfam" id="PF00520">
    <property type="entry name" value="Ion_trans"/>
    <property type="match status" value="1"/>
</dbReference>
<dbReference type="InterPro" id="IPR051413">
    <property type="entry name" value="K/Na_HCN_channel"/>
</dbReference>
<proteinExistence type="predicted"/>
<keyword evidence="5" id="KW-0406">Ion transport</keyword>
<protein>
    <recommendedName>
        <fullName evidence="9">Cyclic nucleotide-binding domain-containing protein</fullName>
    </recommendedName>
</protein>
<evidence type="ECO:0000313" key="11">
    <source>
        <dbReference type="Proteomes" id="UP001363151"/>
    </source>
</evidence>